<dbReference type="STRING" id="1279085.S0EA69"/>
<organism evidence="1 2">
    <name type="scientific">Gibberella fujikuroi (strain CBS 195.34 / IMI 58289 / NRRL A-6831)</name>
    <name type="common">Bakanae and foot rot disease fungus</name>
    <name type="synonym">Fusarium fujikuroi</name>
    <dbReference type="NCBI Taxonomy" id="1279085"/>
    <lineage>
        <taxon>Eukaryota</taxon>
        <taxon>Fungi</taxon>
        <taxon>Dikarya</taxon>
        <taxon>Ascomycota</taxon>
        <taxon>Pezizomycotina</taxon>
        <taxon>Sordariomycetes</taxon>
        <taxon>Hypocreomycetidae</taxon>
        <taxon>Hypocreales</taxon>
        <taxon>Nectriaceae</taxon>
        <taxon>Fusarium</taxon>
        <taxon>Fusarium fujikuroi species complex</taxon>
    </lineage>
</organism>
<name>S0EA69_GIBF5</name>
<dbReference type="AlphaFoldDB" id="S0EA69"/>
<evidence type="ECO:0000313" key="2">
    <source>
        <dbReference type="Proteomes" id="UP000016800"/>
    </source>
</evidence>
<keyword evidence="2" id="KW-1185">Reference proteome</keyword>
<dbReference type="InterPro" id="IPR019268">
    <property type="entry name" value="DUF2278"/>
</dbReference>
<accession>S0EA69</accession>
<evidence type="ECO:0000313" key="1">
    <source>
        <dbReference type="EMBL" id="CCT69383.1"/>
    </source>
</evidence>
<protein>
    <submittedName>
        <fullName evidence="1">Uncharacterized protein</fullName>
    </submittedName>
</protein>
<reference evidence="2" key="1">
    <citation type="journal article" date="2013" name="PLoS Pathog.">
        <title>Deciphering the cryptic genome: genome-wide analyses of the rice pathogen Fusarium fujikuroi reveal complex regulation of secondary metabolism and novel metabolites.</title>
        <authorList>
            <person name="Wiemann P."/>
            <person name="Sieber C.M."/>
            <person name="von Bargen K.W."/>
            <person name="Studt L."/>
            <person name="Niehaus E.M."/>
            <person name="Espino J.J."/>
            <person name="Huss K."/>
            <person name="Michielse C.B."/>
            <person name="Albermann S."/>
            <person name="Wagner D."/>
            <person name="Bergner S.V."/>
            <person name="Connolly L.R."/>
            <person name="Fischer A."/>
            <person name="Reuter G."/>
            <person name="Kleigrewe K."/>
            <person name="Bald T."/>
            <person name="Wingfield B.D."/>
            <person name="Ophir R."/>
            <person name="Freeman S."/>
            <person name="Hippler M."/>
            <person name="Smith K.M."/>
            <person name="Brown D.W."/>
            <person name="Proctor R.H."/>
            <person name="Munsterkotter M."/>
            <person name="Freitag M."/>
            <person name="Humpf H.U."/>
            <person name="Guldener U."/>
            <person name="Tudzynski B."/>
        </authorList>
    </citation>
    <scope>NUCLEOTIDE SEQUENCE [LARGE SCALE GENOMIC DNA]</scope>
    <source>
        <strain evidence="2">CBS 195.34 / IMI 58289 / NRRL A-6831</strain>
    </source>
</reference>
<dbReference type="RefSeq" id="XP_023431463.1">
    <property type="nucleotide sequence ID" value="XM_023578159.1"/>
</dbReference>
<dbReference type="HOGENOM" id="CLU_067370_0_0_1"/>
<proteinExistence type="predicted"/>
<sequence>MTSAVRQHMAQPVTAPMASFHRPARLHYLRGFIKNISSGVECCPSDNISDLLQLFFENAIVKGATAYIFGELRRDLKKINQIHMNQGSVGRFEHENAAGQDGGVLLQFPDHHWEALFIAFQEQGSRTNEDGQSIGPNLGSIVEYCKENPVVSGTDAGCPPVGITALLYPDYKNPNLYPNAVPVCYLTISNIAKQDVVDLEGWEISSSESEEVHTIENVQLLPGGGRFSFAVPPKWFPGSLGAIFLRNREKETVDQVHYYREWKRRSGRLLYFGRNREGTFS</sequence>
<dbReference type="Proteomes" id="UP000016800">
    <property type="component" value="Chromosome V"/>
</dbReference>
<dbReference type="VEuPathDB" id="FungiDB:FFUJ_07859"/>
<dbReference type="EMBL" id="HF679027">
    <property type="protein sequence ID" value="CCT69383.1"/>
    <property type="molecule type" value="Genomic_DNA"/>
</dbReference>
<dbReference type="GeneID" id="35401336"/>
<gene>
    <name evidence="1" type="ORF">FFUJ_07859</name>
</gene>
<dbReference type="Pfam" id="PF10042">
    <property type="entry name" value="DUF2278"/>
    <property type="match status" value="1"/>
</dbReference>